<dbReference type="Proteomes" id="UP000229314">
    <property type="component" value="Plasmid pTT13-1"/>
</dbReference>
<name>A0A2D2C5Y2_9RHOB</name>
<evidence type="ECO:0000256" key="1">
    <source>
        <dbReference type="SAM" id="MobiDB-lite"/>
    </source>
</evidence>
<organism evidence="3 4">
    <name type="scientific">Paracoccus yeei</name>
    <dbReference type="NCBI Taxonomy" id="147645"/>
    <lineage>
        <taxon>Bacteria</taxon>
        <taxon>Pseudomonadati</taxon>
        <taxon>Pseudomonadota</taxon>
        <taxon>Alphaproteobacteria</taxon>
        <taxon>Rhodobacterales</taxon>
        <taxon>Paracoccaceae</taxon>
        <taxon>Paracoccus</taxon>
    </lineage>
</organism>
<reference evidence="3 4" key="1">
    <citation type="submission" date="2017-10" db="EMBL/GenBank/DDBJ databases">
        <title>Complete genome sequence of Paracoccus yeei TT13 isolated from human skin.</title>
        <authorList>
            <person name="Lee K."/>
            <person name="Lim J.Y."/>
            <person name="Hwang I."/>
        </authorList>
    </citation>
    <scope>NUCLEOTIDE SEQUENCE [LARGE SCALE GENOMIC DNA]</scope>
    <source>
        <strain evidence="3 4">TT13</strain>
        <plasmid evidence="4">Plasmid ptt13-1</plasmid>
    </source>
</reference>
<keyword evidence="2" id="KW-0812">Transmembrane</keyword>
<keyword evidence="3" id="KW-0614">Plasmid</keyword>
<dbReference type="EMBL" id="CP024423">
    <property type="protein sequence ID" value="ATQ57911.1"/>
    <property type="molecule type" value="Genomic_DNA"/>
</dbReference>
<evidence type="ECO:0000313" key="3">
    <source>
        <dbReference type="EMBL" id="ATQ57911.1"/>
    </source>
</evidence>
<evidence type="ECO:0000313" key="4">
    <source>
        <dbReference type="Proteomes" id="UP000229314"/>
    </source>
</evidence>
<gene>
    <name evidence="3" type="ORF">PYTT13_18855</name>
</gene>
<feature type="region of interest" description="Disordered" evidence="1">
    <location>
        <begin position="1"/>
        <end position="33"/>
    </location>
</feature>
<keyword evidence="2" id="KW-0472">Membrane</keyword>
<accession>A0A2D2C5Y2</accession>
<evidence type="ECO:0000256" key="2">
    <source>
        <dbReference type="SAM" id="Phobius"/>
    </source>
</evidence>
<dbReference type="AlphaFoldDB" id="A0A2D2C5Y2"/>
<geneLocation type="plasmid" evidence="4">
    <name>ptt13-1</name>
</geneLocation>
<feature type="compositionally biased region" description="Polar residues" evidence="1">
    <location>
        <begin position="15"/>
        <end position="24"/>
    </location>
</feature>
<protein>
    <submittedName>
        <fullName evidence="3">Uncharacterized protein</fullName>
    </submittedName>
</protein>
<sequence>MWNTQSGPADGLGQASATSKTSPPSGAYLHDQTRGPAADKGMIMVIAGLICILVIVAVVSFAL</sequence>
<proteinExistence type="predicted"/>
<keyword evidence="2" id="KW-1133">Transmembrane helix</keyword>
<feature type="transmembrane region" description="Helical" evidence="2">
    <location>
        <begin position="42"/>
        <end position="62"/>
    </location>
</feature>